<dbReference type="GO" id="GO:0032396">
    <property type="term" value="F:inhibitory MHC class I receptor activity"/>
    <property type="evidence" value="ECO:0007669"/>
    <property type="project" value="TreeGrafter"/>
</dbReference>
<dbReference type="GeneTree" id="ENSGT01100000263478"/>
<reference evidence="13 14" key="1">
    <citation type="submission" date="2018-10" db="EMBL/GenBank/DDBJ databases">
        <title>Improved assembly of the deer mouse Peromyscus maniculatus genome.</title>
        <authorList>
            <person name="Lassance J.-M."/>
            <person name="Hoekstra H.E."/>
        </authorList>
    </citation>
    <scope>NUCLEOTIDE SEQUENCE [LARGE SCALE GENOMIC DNA]</scope>
</reference>
<dbReference type="PANTHER" id="PTHR11738">
    <property type="entry name" value="MHC CLASS I NK CELL RECEPTOR"/>
    <property type="match status" value="1"/>
</dbReference>
<reference evidence="13" key="3">
    <citation type="submission" date="2025-09" db="UniProtKB">
        <authorList>
            <consortium name="Ensembl"/>
        </authorList>
    </citation>
    <scope>IDENTIFICATION</scope>
</reference>
<dbReference type="SMART" id="SM00408">
    <property type="entry name" value="IGc2"/>
    <property type="match status" value="3"/>
</dbReference>
<keyword evidence="10" id="KW-0393">Immunoglobulin domain</keyword>
<protein>
    <recommendedName>
        <fullName evidence="12">Ig-like domain-containing protein</fullName>
    </recommendedName>
</protein>
<sequence>MLDSKYNYSIQYYQALYSVGPVTSSQRWTFQCYSNYGRSPLLWSEPSDPLELLFSGTLHKPIIKAETGSVVTSGSPMTICCEGSLDAEIYVLHKEGSQKPWGTQTPEKPENKAKFSIPSVTKQHGGQYRCYCYSSAGWSERSDTLELVVTGIYHKKPRLTALPSPVVTLGENMTLQCVSQEGYDELVLTKEDQKFLSSLNSQFIYSIIQYQALFSIDHVTSDHGGTFRCYGYYNQTPHMWSVPSEPLEIHITGQRPFSPSLSVKPNSTVHSGDNVTLLCQSPYKVDTFILSKEGAAQQPQQLKSKSEAWDFQAEFSMSAVTSALSGTYRCYGSQDSSPYLLSYGSDPVELMVSGEVTLNSQTSENQDHTVENLIRMGMAVMILIVIGILVFEGWGSQRQIHHAAEK</sequence>
<dbReference type="InterPro" id="IPR013783">
    <property type="entry name" value="Ig-like_fold"/>
</dbReference>
<evidence type="ECO:0000256" key="9">
    <source>
        <dbReference type="ARBA" id="ARBA00023180"/>
    </source>
</evidence>
<dbReference type="AlphaFoldDB" id="A0A8C8UCX8"/>
<organism evidence="13 14">
    <name type="scientific">Peromyscus maniculatus bairdii</name>
    <name type="common">Prairie deer mouse</name>
    <dbReference type="NCBI Taxonomy" id="230844"/>
    <lineage>
        <taxon>Eukaryota</taxon>
        <taxon>Metazoa</taxon>
        <taxon>Chordata</taxon>
        <taxon>Craniata</taxon>
        <taxon>Vertebrata</taxon>
        <taxon>Euteleostomi</taxon>
        <taxon>Mammalia</taxon>
        <taxon>Eutheria</taxon>
        <taxon>Euarchontoglires</taxon>
        <taxon>Glires</taxon>
        <taxon>Rodentia</taxon>
        <taxon>Myomorpha</taxon>
        <taxon>Muroidea</taxon>
        <taxon>Cricetidae</taxon>
        <taxon>Neotominae</taxon>
        <taxon>Peromyscus</taxon>
    </lineage>
</organism>
<dbReference type="PROSITE" id="PS50835">
    <property type="entry name" value="IG_LIKE"/>
    <property type="match status" value="1"/>
</dbReference>
<dbReference type="FunFam" id="2.60.40.10:FF:000049">
    <property type="entry name" value="Leukocyte immunoglobulin-like receptor subfamily B member 1"/>
    <property type="match status" value="3"/>
</dbReference>
<keyword evidence="9" id="KW-0325">Glycoprotein</keyword>
<evidence type="ECO:0000256" key="5">
    <source>
        <dbReference type="ARBA" id="ARBA00022737"/>
    </source>
</evidence>
<dbReference type="InterPro" id="IPR036179">
    <property type="entry name" value="Ig-like_dom_sf"/>
</dbReference>
<dbReference type="Gene3D" id="2.60.40.10">
    <property type="entry name" value="Immunoglobulins"/>
    <property type="match status" value="4"/>
</dbReference>
<evidence type="ECO:0000256" key="8">
    <source>
        <dbReference type="ARBA" id="ARBA00023157"/>
    </source>
</evidence>
<dbReference type="SMART" id="SM00409">
    <property type="entry name" value="IG"/>
    <property type="match status" value="3"/>
</dbReference>
<dbReference type="GO" id="GO:0019221">
    <property type="term" value="P:cytokine-mediated signaling pathway"/>
    <property type="evidence" value="ECO:0007669"/>
    <property type="project" value="TreeGrafter"/>
</dbReference>
<name>A0A8C8UCX8_PERMB</name>
<dbReference type="InterPro" id="IPR003599">
    <property type="entry name" value="Ig_sub"/>
</dbReference>
<dbReference type="InterPro" id="IPR050412">
    <property type="entry name" value="Ig-like_Receptors_ImmuneReg"/>
</dbReference>
<evidence type="ECO:0000256" key="3">
    <source>
        <dbReference type="ARBA" id="ARBA00022692"/>
    </source>
</evidence>
<dbReference type="Pfam" id="PF00047">
    <property type="entry name" value="ig"/>
    <property type="match status" value="1"/>
</dbReference>
<dbReference type="CDD" id="cd16843">
    <property type="entry name" value="IgC2_D1_D2_LILR_KIR_like"/>
    <property type="match status" value="1"/>
</dbReference>
<evidence type="ECO:0000259" key="12">
    <source>
        <dbReference type="PROSITE" id="PS50835"/>
    </source>
</evidence>
<dbReference type="SUPFAM" id="SSF48726">
    <property type="entry name" value="Immunoglobulin"/>
    <property type="match status" value="4"/>
</dbReference>
<evidence type="ECO:0000256" key="6">
    <source>
        <dbReference type="ARBA" id="ARBA00022989"/>
    </source>
</evidence>
<evidence type="ECO:0000256" key="1">
    <source>
        <dbReference type="ARBA" id="ARBA00004162"/>
    </source>
</evidence>
<evidence type="ECO:0000256" key="11">
    <source>
        <dbReference type="SAM" id="Phobius"/>
    </source>
</evidence>
<evidence type="ECO:0000256" key="7">
    <source>
        <dbReference type="ARBA" id="ARBA00023136"/>
    </source>
</evidence>
<proteinExistence type="predicted"/>
<keyword evidence="7 11" id="KW-0472">Membrane</keyword>
<keyword evidence="5" id="KW-0677">Repeat</keyword>
<dbReference type="InterPro" id="IPR007110">
    <property type="entry name" value="Ig-like_dom"/>
</dbReference>
<keyword evidence="8" id="KW-1015">Disulfide bond</keyword>
<keyword evidence="4" id="KW-0732">Signal</keyword>
<dbReference type="PANTHER" id="PTHR11738:SF179">
    <property type="entry name" value="LEUKOCYTE IMMUNOGLOBULIN-LIKE RECEPTOR SUBFAMILY A MEMBER 5"/>
    <property type="match status" value="1"/>
</dbReference>
<dbReference type="GO" id="GO:0005886">
    <property type="term" value="C:plasma membrane"/>
    <property type="evidence" value="ECO:0007669"/>
    <property type="project" value="UniProtKB-SubCell"/>
</dbReference>
<evidence type="ECO:0000256" key="4">
    <source>
        <dbReference type="ARBA" id="ARBA00022729"/>
    </source>
</evidence>
<dbReference type="InterPro" id="IPR013151">
    <property type="entry name" value="Immunoglobulin_dom"/>
</dbReference>
<dbReference type="Proteomes" id="UP000694547">
    <property type="component" value="Chromosome 1"/>
</dbReference>
<accession>A0A8C8UCX8</accession>
<evidence type="ECO:0000313" key="13">
    <source>
        <dbReference type="Ensembl" id="ENSPEMP00000033493.1"/>
    </source>
</evidence>
<evidence type="ECO:0000313" key="14">
    <source>
        <dbReference type="Proteomes" id="UP000694547"/>
    </source>
</evidence>
<dbReference type="InterPro" id="IPR003598">
    <property type="entry name" value="Ig_sub2"/>
</dbReference>
<comment type="subcellular location">
    <subcellularLocation>
        <location evidence="1">Cell membrane</location>
        <topology evidence="1">Single-pass membrane protein</topology>
    </subcellularLocation>
</comment>
<evidence type="ECO:0000256" key="10">
    <source>
        <dbReference type="ARBA" id="ARBA00023319"/>
    </source>
</evidence>
<dbReference type="Ensembl" id="ENSPEMT00000035361.1">
    <property type="protein sequence ID" value="ENSPEMP00000033493.1"/>
    <property type="gene ID" value="ENSPEMG00000016522.2"/>
</dbReference>
<dbReference type="GO" id="GO:0002764">
    <property type="term" value="P:immune response-regulating signaling pathway"/>
    <property type="evidence" value="ECO:0007669"/>
    <property type="project" value="TreeGrafter"/>
</dbReference>
<keyword evidence="2" id="KW-1003">Cell membrane</keyword>
<feature type="domain" description="Ig-like" evidence="12">
    <location>
        <begin position="61"/>
        <end position="146"/>
    </location>
</feature>
<keyword evidence="3 11" id="KW-0812">Transmembrane</keyword>
<feature type="transmembrane region" description="Helical" evidence="11">
    <location>
        <begin position="373"/>
        <end position="391"/>
    </location>
</feature>
<keyword evidence="14" id="KW-1185">Reference proteome</keyword>
<reference evidence="13" key="2">
    <citation type="submission" date="2025-08" db="UniProtKB">
        <authorList>
            <consortium name="Ensembl"/>
        </authorList>
    </citation>
    <scope>IDENTIFICATION</scope>
</reference>
<keyword evidence="6 11" id="KW-1133">Transmembrane helix</keyword>
<dbReference type="Pfam" id="PF13895">
    <property type="entry name" value="Ig_2"/>
    <property type="match status" value="1"/>
</dbReference>
<evidence type="ECO:0000256" key="2">
    <source>
        <dbReference type="ARBA" id="ARBA00022475"/>
    </source>
</evidence>